<evidence type="ECO:0000313" key="3">
    <source>
        <dbReference type="EMBL" id="RDH40121.1"/>
    </source>
</evidence>
<keyword evidence="4" id="KW-1185">Reference proteome</keyword>
<dbReference type="PROSITE" id="PS51186">
    <property type="entry name" value="GNAT"/>
    <property type="match status" value="1"/>
</dbReference>
<dbReference type="GO" id="GO:0046677">
    <property type="term" value="P:response to antibiotic"/>
    <property type="evidence" value="ECO:0007669"/>
    <property type="project" value="UniProtKB-KW"/>
</dbReference>
<dbReference type="GO" id="GO:0016410">
    <property type="term" value="F:N-acyltransferase activity"/>
    <property type="evidence" value="ECO:0007669"/>
    <property type="project" value="TreeGrafter"/>
</dbReference>
<evidence type="ECO:0000313" key="4">
    <source>
        <dbReference type="Proteomes" id="UP000226429"/>
    </source>
</evidence>
<dbReference type="SUPFAM" id="SSF55729">
    <property type="entry name" value="Acyl-CoA N-acyltransferases (Nat)"/>
    <property type="match status" value="1"/>
</dbReference>
<dbReference type="PANTHER" id="PTHR31438">
    <property type="entry name" value="LYSINE N-ACYLTRANSFERASE C17G9.06C-RELATED"/>
    <property type="match status" value="1"/>
</dbReference>
<name>A0A370CGH1_9COXI</name>
<dbReference type="Gene3D" id="3.40.630.30">
    <property type="match status" value="1"/>
</dbReference>
<reference evidence="3 4" key="2">
    <citation type="journal article" date="2018" name="J. Invertebr. Pathol.">
        <title>'Candidatus Aquirickettsiella gammari' (Gammaproteobacteria: Legionellales: Coxiellaceae): A bacterial pathogen of the freshwater crustacean Gammarus fossarum (Malacostraca: Amphipoda).</title>
        <authorList>
            <person name="Bojko J."/>
            <person name="Dunn A.M."/>
            <person name="Stebbing P.D."/>
            <person name="van Aerle R."/>
            <person name="Bacela-Spychalska K."/>
            <person name="Bean T.P."/>
            <person name="Urrutia A."/>
            <person name="Stentiford G.D."/>
        </authorList>
    </citation>
    <scope>NUCLEOTIDE SEQUENCE [LARGE SCALE GENOMIC DNA]</scope>
    <source>
        <strain evidence="3">RA15029</strain>
    </source>
</reference>
<feature type="domain" description="N-acetyltransferase" evidence="2">
    <location>
        <begin position="3"/>
        <end position="169"/>
    </location>
</feature>
<dbReference type="InterPro" id="IPR000182">
    <property type="entry name" value="GNAT_dom"/>
</dbReference>
<reference evidence="3 4" key="1">
    <citation type="journal article" date="2017" name="Int. J. Syst. Evol. Microbiol.">
        <title>Aquarickettsiella crustaci n. gen. n. sp. (Gammaproteobacteria: Legionellales: Coxiellaceae); a bacterial pathogen of the freshwater crustacean: Gammarus fossarum (Malacostraca: Amphipoda).</title>
        <authorList>
            <person name="Bojko J."/>
            <person name="Dunn A.M."/>
            <person name="Stebbing P.D."/>
            <person name="Van Aerle R."/>
            <person name="Bacela-Spychalska K."/>
            <person name="Bean T.P."/>
            <person name="Stentiford G.D."/>
        </authorList>
    </citation>
    <scope>NUCLEOTIDE SEQUENCE [LARGE SCALE GENOMIC DNA]</scope>
    <source>
        <strain evidence="3">RA15029</strain>
    </source>
</reference>
<comment type="caution">
    <text evidence="3">The sequence shown here is derived from an EMBL/GenBank/DDBJ whole genome shotgun (WGS) entry which is preliminary data.</text>
</comment>
<protein>
    <submittedName>
        <fullName evidence="3">N-acetyltransferase</fullName>
    </submittedName>
</protein>
<dbReference type="Proteomes" id="UP000226429">
    <property type="component" value="Unassembled WGS sequence"/>
</dbReference>
<proteinExistence type="predicted"/>
<dbReference type="Pfam" id="PF13523">
    <property type="entry name" value="Acetyltransf_8"/>
    <property type="match status" value="1"/>
</dbReference>
<accession>A0A370CGH1</accession>
<dbReference type="EMBL" id="NMOS02000015">
    <property type="protein sequence ID" value="RDH40121.1"/>
    <property type="molecule type" value="Genomic_DNA"/>
</dbReference>
<dbReference type="AlphaFoldDB" id="A0A370CGH1"/>
<evidence type="ECO:0000259" key="2">
    <source>
        <dbReference type="PROSITE" id="PS51186"/>
    </source>
</evidence>
<gene>
    <name evidence="3" type="ORF">CFE62_005370</name>
</gene>
<dbReference type="InterPro" id="IPR016181">
    <property type="entry name" value="Acyl_CoA_acyltransferase"/>
</dbReference>
<dbReference type="PANTHER" id="PTHR31438:SF1">
    <property type="entry name" value="LYSINE N-ACYLTRANSFERASE C17G9.06C-RELATED"/>
    <property type="match status" value="1"/>
</dbReference>
<evidence type="ECO:0000256" key="1">
    <source>
        <dbReference type="ARBA" id="ARBA00023251"/>
    </source>
</evidence>
<organism evidence="3 4">
    <name type="scientific">Candidatus Aquirickettsiella gammari</name>
    <dbReference type="NCBI Taxonomy" id="2016198"/>
    <lineage>
        <taxon>Bacteria</taxon>
        <taxon>Pseudomonadati</taxon>
        <taxon>Pseudomonadota</taxon>
        <taxon>Gammaproteobacteria</taxon>
        <taxon>Legionellales</taxon>
        <taxon>Coxiellaceae</taxon>
        <taxon>Candidatus Aquirickettsiella</taxon>
    </lineage>
</organism>
<keyword evidence="1" id="KW-0046">Antibiotic resistance</keyword>
<sequence length="170" mass="19994">MIISFMPMTKKYIALWQRWMEKDHVKKIWLIDGETADYIYKKILGNGYDYPFIIFSDNQPIGYIVACDLYAYRTLSSDPKGLFTNETPGTFCMDLFIGEESYLDKGFGTQIVRSFIEYIFQNFQCQTILIDPAISNKRAIRCYEKAGFKFVKEEFDGVINYYIMKISTDR</sequence>